<comment type="caution">
    <text evidence="9">The sequence shown here is derived from an EMBL/GenBank/DDBJ whole genome shotgun (WGS) entry which is preliminary data.</text>
</comment>
<name>A0A7W8VH41_9ACTN</name>
<dbReference type="InterPro" id="IPR000515">
    <property type="entry name" value="MetI-like"/>
</dbReference>
<keyword evidence="9" id="KW-0762">Sugar transport</keyword>
<evidence type="ECO:0000256" key="1">
    <source>
        <dbReference type="ARBA" id="ARBA00004651"/>
    </source>
</evidence>
<feature type="transmembrane region" description="Helical" evidence="7">
    <location>
        <begin position="131"/>
        <end position="151"/>
    </location>
</feature>
<protein>
    <submittedName>
        <fullName evidence="9">Multiple sugar transport system permease protein</fullName>
    </submittedName>
</protein>
<keyword evidence="4 7" id="KW-0812">Transmembrane</keyword>
<dbReference type="Gene3D" id="1.10.3720.10">
    <property type="entry name" value="MetI-like"/>
    <property type="match status" value="1"/>
</dbReference>
<proteinExistence type="inferred from homology"/>
<comment type="subcellular location">
    <subcellularLocation>
        <location evidence="1 7">Cell membrane</location>
        <topology evidence="1 7">Multi-pass membrane protein</topology>
    </subcellularLocation>
</comment>
<evidence type="ECO:0000256" key="7">
    <source>
        <dbReference type="RuleBase" id="RU363032"/>
    </source>
</evidence>
<feature type="transmembrane region" description="Helical" evidence="7">
    <location>
        <begin position="180"/>
        <end position="202"/>
    </location>
</feature>
<dbReference type="AlphaFoldDB" id="A0A7W8VH41"/>
<keyword evidence="5 7" id="KW-1133">Transmembrane helix</keyword>
<keyword evidence="3" id="KW-1003">Cell membrane</keyword>
<evidence type="ECO:0000256" key="5">
    <source>
        <dbReference type="ARBA" id="ARBA00022989"/>
    </source>
</evidence>
<feature type="transmembrane region" description="Helical" evidence="7">
    <location>
        <begin position="285"/>
        <end position="309"/>
    </location>
</feature>
<evidence type="ECO:0000256" key="2">
    <source>
        <dbReference type="ARBA" id="ARBA00022448"/>
    </source>
</evidence>
<keyword evidence="6 7" id="KW-0472">Membrane</keyword>
<feature type="transmembrane region" description="Helical" evidence="7">
    <location>
        <begin position="98"/>
        <end position="119"/>
    </location>
</feature>
<evidence type="ECO:0000313" key="10">
    <source>
        <dbReference type="Proteomes" id="UP000572635"/>
    </source>
</evidence>
<dbReference type="Proteomes" id="UP000572635">
    <property type="component" value="Unassembled WGS sequence"/>
</dbReference>
<sequence length="315" mass="34041">MSAPAGAPARPRAEGGPPPGLPGAVRRLWRRSADSPAPFLLPFLLVYTLFLVWPLLSGLWMSFTDIALNGAGGAFVGAENYAEALGDPLVWRTLGNTVLFTLLTTVPLVVIALAMAVLVQTGLPGQWLWRLSFFLPFLLPVATVVLVWNFLYVEDFGLLNQALGLFGAEGLGWLTDESTAMWSVVLTTVWWTVGFNFLLYLAALQSIPGHLYEAAALDGAGAWARLRHVTLPQLRGTTAVVLLLQVLASLKVFDQIYLLTGGGPGEATRSLLLYIYDVGFTGYRFGYGAAVSYLFLALVLGVAALQLWISARRKG</sequence>
<accession>A0A7W8VH41</accession>
<dbReference type="CDD" id="cd06261">
    <property type="entry name" value="TM_PBP2"/>
    <property type="match status" value="1"/>
</dbReference>
<gene>
    <name evidence="9" type="ORF">HDA36_006389</name>
</gene>
<evidence type="ECO:0000313" key="9">
    <source>
        <dbReference type="EMBL" id="MBB5436241.1"/>
    </source>
</evidence>
<dbReference type="InterPro" id="IPR035906">
    <property type="entry name" value="MetI-like_sf"/>
</dbReference>
<keyword evidence="2 7" id="KW-0813">Transport</keyword>
<evidence type="ECO:0000259" key="8">
    <source>
        <dbReference type="PROSITE" id="PS50928"/>
    </source>
</evidence>
<organism evidence="9 10">
    <name type="scientific">Nocardiopsis composta</name>
    <dbReference type="NCBI Taxonomy" id="157465"/>
    <lineage>
        <taxon>Bacteria</taxon>
        <taxon>Bacillati</taxon>
        <taxon>Actinomycetota</taxon>
        <taxon>Actinomycetes</taxon>
        <taxon>Streptosporangiales</taxon>
        <taxon>Nocardiopsidaceae</taxon>
        <taxon>Nocardiopsis</taxon>
    </lineage>
</organism>
<dbReference type="GO" id="GO:0005886">
    <property type="term" value="C:plasma membrane"/>
    <property type="evidence" value="ECO:0007669"/>
    <property type="project" value="UniProtKB-SubCell"/>
</dbReference>
<evidence type="ECO:0000256" key="3">
    <source>
        <dbReference type="ARBA" id="ARBA00022475"/>
    </source>
</evidence>
<dbReference type="RefSeq" id="WP_184399611.1">
    <property type="nucleotide sequence ID" value="NZ_BAAAJD010000169.1"/>
</dbReference>
<dbReference type="PANTHER" id="PTHR30193:SF41">
    <property type="entry name" value="DIACETYLCHITOBIOSE UPTAKE SYSTEM PERMEASE PROTEIN NGCF"/>
    <property type="match status" value="1"/>
</dbReference>
<dbReference type="PANTHER" id="PTHR30193">
    <property type="entry name" value="ABC TRANSPORTER PERMEASE PROTEIN"/>
    <property type="match status" value="1"/>
</dbReference>
<evidence type="ECO:0000256" key="4">
    <source>
        <dbReference type="ARBA" id="ARBA00022692"/>
    </source>
</evidence>
<dbReference type="InterPro" id="IPR051393">
    <property type="entry name" value="ABC_transporter_permease"/>
</dbReference>
<dbReference type="GO" id="GO:0055085">
    <property type="term" value="P:transmembrane transport"/>
    <property type="evidence" value="ECO:0007669"/>
    <property type="project" value="InterPro"/>
</dbReference>
<dbReference type="EMBL" id="JACHDB010000002">
    <property type="protein sequence ID" value="MBB5436241.1"/>
    <property type="molecule type" value="Genomic_DNA"/>
</dbReference>
<keyword evidence="10" id="KW-1185">Reference proteome</keyword>
<comment type="similarity">
    <text evidence="7">Belongs to the binding-protein-dependent transport system permease family.</text>
</comment>
<reference evidence="9 10" key="1">
    <citation type="submission" date="2020-08" db="EMBL/GenBank/DDBJ databases">
        <title>Sequencing the genomes of 1000 actinobacteria strains.</title>
        <authorList>
            <person name="Klenk H.-P."/>
        </authorList>
    </citation>
    <scope>NUCLEOTIDE SEQUENCE [LARGE SCALE GENOMIC DNA]</scope>
    <source>
        <strain evidence="9 10">DSM 44551</strain>
    </source>
</reference>
<dbReference type="PROSITE" id="PS50928">
    <property type="entry name" value="ABC_TM1"/>
    <property type="match status" value="1"/>
</dbReference>
<dbReference type="Pfam" id="PF00528">
    <property type="entry name" value="BPD_transp_1"/>
    <property type="match status" value="1"/>
</dbReference>
<feature type="domain" description="ABC transmembrane type-1" evidence="8">
    <location>
        <begin position="94"/>
        <end position="306"/>
    </location>
</feature>
<dbReference type="SUPFAM" id="SSF161098">
    <property type="entry name" value="MetI-like"/>
    <property type="match status" value="1"/>
</dbReference>
<evidence type="ECO:0000256" key="6">
    <source>
        <dbReference type="ARBA" id="ARBA00023136"/>
    </source>
</evidence>
<feature type="transmembrane region" description="Helical" evidence="7">
    <location>
        <begin position="37"/>
        <end position="56"/>
    </location>
</feature>